<dbReference type="AlphaFoldDB" id="A0A0F9F5B7"/>
<reference evidence="2" key="1">
    <citation type="journal article" date="2015" name="Nature">
        <title>Complex archaea that bridge the gap between prokaryotes and eukaryotes.</title>
        <authorList>
            <person name="Spang A."/>
            <person name="Saw J.H."/>
            <person name="Jorgensen S.L."/>
            <person name="Zaremba-Niedzwiedzka K."/>
            <person name="Martijn J."/>
            <person name="Lind A.E."/>
            <person name="van Eijk R."/>
            <person name="Schleper C."/>
            <person name="Guy L."/>
            <person name="Ettema T.J."/>
        </authorList>
    </citation>
    <scope>NUCLEOTIDE SEQUENCE</scope>
</reference>
<evidence type="ECO:0000259" key="1">
    <source>
        <dbReference type="Pfam" id="PF12146"/>
    </source>
</evidence>
<evidence type="ECO:0000313" key="2">
    <source>
        <dbReference type="EMBL" id="KKL52425.1"/>
    </source>
</evidence>
<proteinExistence type="predicted"/>
<feature type="non-terminal residue" evidence="2">
    <location>
        <position position="1"/>
    </location>
</feature>
<organism evidence="2">
    <name type="scientific">marine sediment metagenome</name>
    <dbReference type="NCBI Taxonomy" id="412755"/>
    <lineage>
        <taxon>unclassified sequences</taxon>
        <taxon>metagenomes</taxon>
        <taxon>ecological metagenomes</taxon>
    </lineage>
</organism>
<sequence>VPLRVGVWETAKPCHGTVLFFPGRGDYIELYGHPVTAFTEAGFNAVVIDWRGHGLSGRISRNPKMGHVNSFADYQHDVDAMIKCIDDLQLAKPLYLVGHSMGACIGLRSLLDGLSVKAAAFSAPMFGIYMAPYERAAAWPLTWALRSIGKGQIYAPGFNDDSYVFRHEFSSNTLTNSQTEYERWVMQGTQCPELHTGGPSMGWLYAALKECSNLAKLPSPDVPCLTLCGTQEETVSVSSIRDRMANWPKGHLEQVQNAKHELFLELPEVRDAVLMQIISFFRNPH</sequence>
<name>A0A0F9F5B7_9ZZZZ</name>
<dbReference type="EMBL" id="LAZR01031899">
    <property type="protein sequence ID" value="KKL52425.1"/>
    <property type="molecule type" value="Genomic_DNA"/>
</dbReference>
<dbReference type="SUPFAM" id="SSF53474">
    <property type="entry name" value="alpha/beta-Hydrolases"/>
    <property type="match status" value="1"/>
</dbReference>
<accession>A0A0F9F5B7</accession>
<dbReference type="Gene3D" id="3.40.50.1820">
    <property type="entry name" value="alpha/beta hydrolase"/>
    <property type="match status" value="1"/>
</dbReference>
<dbReference type="InterPro" id="IPR029058">
    <property type="entry name" value="AB_hydrolase_fold"/>
</dbReference>
<gene>
    <name evidence="2" type="ORF">LCGC14_2285580</name>
</gene>
<dbReference type="InterPro" id="IPR051044">
    <property type="entry name" value="MAG_DAG_Lipase"/>
</dbReference>
<protein>
    <recommendedName>
        <fullName evidence="1">Serine aminopeptidase S33 domain-containing protein</fullName>
    </recommendedName>
</protein>
<dbReference type="InterPro" id="IPR022742">
    <property type="entry name" value="Hydrolase_4"/>
</dbReference>
<dbReference type="Pfam" id="PF12146">
    <property type="entry name" value="Hydrolase_4"/>
    <property type="match status" value="1"/>
</dbReference>
<comment type="caution">
    <text evidence="2">The sequence shown here is derived from an EMBL/GenBank/DDBJ whole genome shotgun (WGS) entry which is preliminary data.</text>
</comment>
<feature type="domain" description="Serine aminopeptidase S33" evidence="1">
    <location>
        <begin position="15"/>
        <end position="266"/>
    </location>
</feature>
<dbReference type="PANTHER" id="PTHR11614">
    <property type="entry name" value="PHOSPHOLIPASE-RELATED"/>
    <property type="match status" value="1"/>
</dbReference>